<dbReference type="Proteomes" id="UP000309997">
    <property type="component" value="Unassembled WGS sequence"/>
</dbReference>
<evidence type="ECO:0000313" key="2">
    <source>
        <dbReference type="Proteomes" id="UP000309997"/>
    </source>
</evidence>
<protein>
    <submittedName>
        <fullName evidence="1">Uncharacterized protein</fullName>
    </submittedName>
</protein>
<name>A0ACC4AWI6_POPAL</name>
<reference evidence="1 2" key="1">
    <citation type="journal article" date="2024" name="Plant Biotechnol. J.">
        <title>Genome and CRISPR/Cas9 system of a widespread forest tree (Populus alba) in the world.</title>
        <authorList>
            <person name="Liu Y.J."/>
            <person name="Jiang P.F."/>
            <person name="Han X.M."/>
            <person name="Li X.Y."/>
            <person name="Wang H.M."/>
            <person name="Wang Y.J."/>
            <person name="Wang X.X."/>
            <person name="Zeng Q.Y."/>
        </authorList>
    </citation>
    <scope>NUCLEOTIDE SEQUENCE [LARGE SCALE GENOMIC DNA]</scope>
    <source>
        <strain evidence="2">cv. PAL-ZL1</strain>
    </source>
</reference>
<evidence type="ECO:0000313" key="1">
    <source>
        <dbReference type="EMBL" id="KAL3570406.1"/>
    </source>
</evidence>
<accession>A0ACC4AWI6</accession>
<dbReference type="EMBL" id="RCHU02000015">
    <property type="protein sequence ID" value="KAL3570406.1"/>
    <property type="molecule type" value="Genomic_DNA"/>
</dbReference>
<proteinExistence type="predicted"/>
<gene>
    <name evidence="1" type="ORF">D5086_027655</name>
</gene>
<comment type="caution">
    <text evidence="1">The sequence shown here is derived from an EMBL/GenBank/DDBJ whole genome shotgun (WGS) entry which is preliminary data.</text>
</comment>
<sequence>MVSDGKTPTWELGVTCRLKFLDGNGVSFESHRHFTAFLFPDTRLGANSPKLPMEIDVREEYANAFRTESYNLFWARLQAVSNRDPTTCTVLAAESTTSAARLPSYRLFVENLLDPDQPTVIRTLSLIHTRPSTHSLLSKYFTQTANASLLCGLLLKDMDHIRVKYRSLKATLDQIPKTQLPNPEILARITEFVNARNPFDRSGSTPSRVQVMQADCFKLLKQLESKRDKAKAKLNLKNKLKHSSAVFLVALTASLTIIIATHALALLVAAPGLITATSLGPGSSTRRLARVAAQLDAAAKGTYTLSRDLETISRLVNRVKDEMEHMHSTVKYLVGRGNDEGNWLHGINGELVVRQFSKINECCSFSNQVDDLEEHLYLCFLTINRARNLVLKEILDPGQ</sequence>
<keyword evidence="2" id="KW-1185">Reference proteome</keyword>
<organism evidence="1 2">
    <name type="scientific">Populus alba</name>
    <name type="common">White poplar</name>
    <dbReference type="NCBI Taxonomy" id="43335"/>
    <lineage>
        <taxon>Eukaryota</taxon>
        <taxon>Viridiplantae</taxon>
        <taxon>Streptophyta</taxon>
        <taxon>Embryophyta</taxon>
        <taxon>Tracheophyta</taxon>
        <taxon>Spermatophyta</taxon>
        <taxon>Magnoliopsida</taxon>
        <taxon>eudicotyledons</taxon>
        <taxon>Gunneridae</taxon>
        <taxon>Pentapetalae</taxon>
        <taxon>rosids</taxon>
        <taxon>fabids</taxon>
        <taxon>Malpighiales</taxon>
        <taxon>Salicaceae</taxon>
        <taxon>Saliceae</taxon>
        <taxon>Populus</taxon>
    </lineage>
</organism>